<keyword evidence="1" id="KW-0472">Membrane</keyword>
<dbReference type="OrthoDB" id="8907937at2"/>
<evidence type="ECO:0000313" key="3">
    <source>
        <dbReference type="Proteomes" id="UP000260665"/>
    </source>
</evidence>
<gene>
    <name evidence="2" type="ORF">DIC66_19525</name>
</gene>
<protein>
    <submittedName>
        <fullName evidence="2">Uncharacterized protein</fullName>
    </submittedName>
</protein>
<feature type="transmembrane region" description="Helical" evidence="1">
    <location>
        <begin position="89"/>
        <end position="111"/>
    </location>
</feature>
<proteinExistence type="predicted"/>
<organism evidence="2 3">
    <name type="scientific">Rhodoferax lacus</name>
    <dbReference type="NCBI Taxonomy" id="2184758"/>
    <lineage>
        <taxon>Bacteria</taxon>
        <taxon>Pseudomonadati</taxon>
        <taxon>Pseudomonadota</taxon>
        <taxon>Betaproteobacteria</taxon>
        <taxon>Burkholderiales</taxon>
        <taxon>Comamonadaceae</taxon>
        <taxon>Rhodoferax</taxon>
    </lineage>
</organism>
<keyword evidence="3" id="KW-1185">Reference proteome</keyword>
<feature type="transmembrane region" description="Helical" evidence="1">
    <location>
        <begin position="56"/>
        <end position="77"/>
    </location>
</feature>
<dbReference type="Proteomes" id="UP000260665">
    <property type="component" value="Unassembled WGS sequence"/>
</dbReference>
<sequence length="142" mass="15576">MEVLLQWLFEILATMLSSLFEVFAEAVLQIVAEALAEAGIHLTRGEVEHPESRSKWRLMLGYALLGSIAGGLSLLVFSHSLTHSHAGRLATLLLAPMAAAATTVAIGRWRARRGQETVDMDRLAYAYLFALGMAVVRFHWAA</sequence>
<feature type="transmembrane region" description="Helical" evidence="1">
    <location>
        <begin position="123"/>
        <end position="140"/>
    </location>
</feature>
<comment type="caution">
    <text evidence="2">The sequence shown here is derived from an EMBL/GenBank/DDBJ whole genome shotgun (WGS) entry which is preliminary data.</text>
</comment>
<dbReference type="AlphaFoldDB" id="A0A3E1R772"/>
<evidence type="ECO:0000256" key="1">
    <source>
        <dbReference type="SAM" id="Phobius"/>
    </source>
</evidence>
<name>A0A3E1R772_9BURK</name>
<keyword evidence="1" id="KW-0812">Transmembrane</keyword>
<dbReference type="RefSeq" id="WP_117179863.1">
    <property type="nucleotide sequence ID" value="NZ_QFZK01000020.1"/>
</dbReference>
<evidence type="ECO:0000313" key="2">
    <source>
        <dbReference type="EMBL" id="RFO95204.1"/>
    </source>
</evidence>
<reference evidence="2 3" key="1">
    <citation type="submission" date="2018-05" db="EMBL/GenBank/DDBJ databases">
        <title>Rhodoferax soyangensis sp.nov., isolated from an oligotrophic freshwater lake.</title>
        <authorList>
            <person name="Park M."/>
        </authorList>
    </citation>
    <scope>NUCLEOTIDE SEQUENCE [LARGE SCALE GENOMIC DNA]</scope>
    <source>
        <strain evidence="2 3">IMCC26218</strain>
    </source>
</reference>
<accession>A0A3E1R772</accession>
<dbReference type="EMBL" id="QFZK01000020">
    <property type="protein sequence ID" value="RFO95204.1"/>
    <property type="molecule type" value="Genomic_DNA"/>
</dbReference>
<keyword evidence="1" id="KW-1133">Transmembrane helix</keyword>